<evidence type="ECO:0000313" key="1">
    <source>
        <dbReference type="EMBL" id="CBX92590.1"/>
    </source>
</evidence>
<organism evidence="2">
    <name type="scientific">Leptosphaeria maculans (strain JN3 / isolate v23.1.3 / race Av1-4-5-6-7-8)</name>
    <name type="common">Blackleg fungus</name>
    <name type="synonym">Phoma lingam</name>
    <dbReference type="NCBI Taxonomy" id="985895"/>
    <lineage>
        <taxon>Eukaryota</taxon>
        <taxon>Fungi</taxon>
        <taxon>Dikarya</taxon>
        <taxon>Ascomycota</taxon>
        <taxon>Pezizomycotina</taxon>
        <taxon>Dothideomycetes</taxon>
        <taxon>Pleosporomycetidae</taxon>
        <taxon>Pleosporales</taxon>
        <taxon>Pleosporineae</taxon>
        <taxon>Leptosphaeriaceae</taxon>
        <taxon>Plenodomus</taxon>
        <taxon>Plenodomus lingam/Leptosphaeria maculans species complex</taxon>
    </lineage>
</organism>
<gene>
    <name evidence="1" type="ORF">LEMA_P052960.1</name>
</gene>
<dbReference type="HOGENOM" id="CLU_1835501_0_0_1"/>
<reference evidence="2" key="1">
    <citation type="journal article" date="2011" name="Nat. Commun.">
        <title>Effector diversification within compartments of the Leptosphaeria maculans genome affected by Repeat-Induced Point mutations.</title>
        <authorList>
            <person name="Rouxel T."/>
            <person name="Grandaubert J."/>
            <person name="Hane J.K."/>
            <person name="Hoede C."/>
            <person name="van de Wouw A.P."/>
            <person name="Couloux A."/>
            <person name="Dominguez V."/>
            <person name="Anthouard V."/>
            <person name="Bally P."/>
            <person name="Bourras S."/>
            <person name="Cozijnsen A.J."/>
            <person name="Ciuffetti L.M."/>
            <person name="Degrave A."/>
            <person name="Dilmaghani A."/>
            <person name="Duret L."/>
            <person name="Fudal I."/>
            <person name="Goodwin S.B."/>
            <person name="Gout L."/>
            <person name="Glaser N."/>
            <person name="Linglin J."/>
            <person name="Kema G.H.J."/>
            <person name="Lapalu N."/>
            <person name="Lawrence C.B."/>
            <person name="May K."/>
            <person name="Meyer M."/>
            <person name="Ollivier B."/>
            <person name="Poulain J."/>
            <person name="Schoch C.L."/>
            <person name="Simon A."/>
            <person name="Spatafora J.W."/>
            <person name="Stachowiak A."/>
            <person name="Turgeon B.G."/>
            <person name="Tyler B.M."/>
            <person name="Vincent D."/>
            <person name="Weissenbach J."/>
            <person name="Amselem J."/>
            <person name="Quesneville H."/>
            <person name="Oliver R.P."/>
            <person name="Wincker P."/>
            <person name="Balesdent M.-H."/>
            <person name="Howlett B.J."/>
        </authorList>
    </citation>
    <scope>NUCLEOTIDE SEQUENCE [LARGE SCALE GENOMIC DNA]</scope>
    <source>
        <strain evidence="2">JN3 / isolate v23.1.3 / race Av1-4-5-6-7-8</strain>
    </source>
</reference>
<dbReference type="AlphaFoldDB" id="E4ZMY7"/>
<sequence>MDYCGTALSWTRQTRRASHESGLSEKQMLVDVIDGMVGSREELEIVQANVCAQSGLRLVHDLWFVWRSPVWCELRKDGNSGLDSGDQLHGQVQGTISMDALASGEREPCGTDRPFERHALSTRNQDIPGAGFEHAHWIEG</sequence>
<proteinExistence type="predicted"/>
<dbReference type="VEuPathDB" id="FungiDB:LEMA_P052960.1"/>
<dbReference type="EMBL" id="FP929094">
    <property type="protein sequence ID" value="CBX92590.1"/>
    <property type="molecule type" value="Genomic_DNA"/>
</dbReference>
<name>E4ZMY7_LEPMJ</name>
<protein>
    <submittedName>
        <fullName evidence="1">Predicted protein</fullName>
    </submittedName>
</protein>
<dbReference type="Proteomes" id="UP000002668">
    <property type="component" value="Genome"/>
</dbReference>
<dbReference type="GeneID" id="13287185"/>
<dbReference type="InParanoid" id="E4ZMY7"/>
<keyword evidence="2" id="KW-1185">Reference proteome</keyword>
<accession>E4ZMY7</accession>
<evidence type="ECO:0000313" key="2">
    <source>
        <dbReference type="Proteomes" id="UP000002668"/>
    </source>
</evidence>